<evidence type="ECO:0008006" key="3">
    <source>
        <dbReference type="Google" id="ProtNLM"/>
    </source>
</evidence>
<dbReference type="Proteomes" id="UP000198844">
    <property type="component" value="Unassembled WGS sequence"/>
</dbReference>
<dbReference type="OrthoDB" id="63182at2"/>
<evidence type="ECO:0000313" key="2">
    <source>
        <dbReference type="Proteomes" id="UP000198844"/>
    </source>
</evidence>
<sequence>MPKFEVQVFESPEYVTHCFQPVVHLGTTWDLSHLDSFAFKCDLGRGCAITVLVMFSCHCFSRSFARDGRVRAEIPSVEIYNDGREQRVLDPVRYELSKNLLRDLVVTMGERPMVVADEKQPNFMTLQQTNADGTSSLYAVFFEVEKDRARKQRLILRVQSAYLLEKELTKRQRQAKKVAFRTPLRATYEGRKIRP</sequence>
<protein>
    <recommendedName>
        <fullName evidence="3">Stationary phase growth adaptation protein</fullName>
    </recommendedName>
</protein>
<proteinExistence type="predicted"/>
<dbReference type="EMBL" id="FPBH01000011">
    <property type="protein sequence ID" value="SFU13814.1"/>
    <property type="molecule type" value="Genomic_DNA"/>
</dbReference>
<name>A0A1I7DQB8_9BURK</name>
<reference evidence="1 2" key="1">
    <citation type="submission" date="2016-10" db="EMBL/GenBank/DDBJ databases">
        <authorList>
            <person name="de Groot N.N."/>
        </authorList>
    </citation>
    <scope>NUCLEOTIDE SEQUENCE [LARGE SCALE GENOMIC DNA]</scope>
    <source>
        <strain evidence="1 2">LMG 27731</strain>
    </source>
</reference>
<organism evidence="1 2">
    <name type="scientific">Paraburkholderia aspalathi</name>
    <dbReference type="NCBI Taxonomy" id="1324617"/>
    <lineage>
        <taxon>Bacteria</taxon>
        <taxon>Pseudomonadati</taxon>
        <taxon>Pseudomonadota</taxon>
        <taxon>Betaproteobacteria</taxon>
        <taxon>Burkholderiales</taxon>
        <taxon>Burkholderiaceae</taxon>
        <taxon>Paraburkholderia</taxon>
    </lineage>
</organism>
<accession>A0A1I7DQB8</accession>
<evidence type="ECO:0000313" key="1">
    <source>
        <dbReference type="EMBL" id="SFU13814.1"/>
    </source>
</evidence>
<dbReference type="RefSeq" id="WP_093635783.1">
    <property type="nucleotide sequence ID" value="NZ_FPBH01000011.1"/>
</dbReference>
<gene>
    <name evidence="1" type="ORF">SAMN05192563_101111</name>
</gene>
<dbReference type="AlphaFoldDB" id="A0A1I7DQB8"/>